<dbReference type="InterPro" id="IPR048015">
    <property type="entry name" value="NTP-PPase_MazG-like_N"/>
</dbReference>
<dbReference type="Gene3D" id="1.10.287.1080">
    <property type="entry name" value="MazG-like"/>
    <property type="match status" value="2"/>
</dbReference>
<evidence type="ECO:0000313" key="2">
    <source>
        <dbReference type="EMBL" id="MBD2691268.1"/>
    </source>
</evidence>
<comment type="caution">
    <text evidence="2">The sequence shown here is derived from an EMBL/GenBank/DDBJ whole genome shotgun (WGS) entry which is preliminary data.</text>
</comment>
<sequence>MEGNESLVALQELIEVVAKLRSPDGGCPWDLAQTPESLTPYVIEEAYEVVDAIQTGDKSAIAEELGDLLLQVVLQAQIASEAGDFSLQDVAKGISQKLIRRHPHVFGDVKVQSMDEVHQNWETIKAAEKGETPEAQKLSDKLSRYRRSLPPLNAAMKISQTAANVGFEWNNVDEVWEKFHEELGEFQQALAEETPARQESELGDLLFAIIQVARWHNLDPSAGLQGTSQRFIQRLQKMENVIERPLTDYSLEELDALWQQAKAQLGH</sequence>
<dbReference type="GO" id="GO:0047429">
    <property type="term" value="F:nucleoside triphosphate diphosphatase activity"/>
    <property type="evidence" value="ECO:0007669"/>
    <property type="project" value="UniProtKB-EC"/>
</dbReference>
<dbReference type="Pfam" id="PF01503">
    <property type="entry name" value="PRA-PH"/>
    <property type="match status" value="1"/>
</dbReference>
<reference evidence="2 3" key="1">
    <citation type="journal article" date="2020" name="ISME J.">
        <title>Comparative genomics reveals insights into cyanobacterial evolution and habitat adaptation.</title>
        <authorList>
            <person name="Chen M.Y."/>
            <person name="Teng W.K."/>
            <person name="Zhao L."/>
            <person name="Hu C.X."/>
            <person name="Zhou Y.K."/>
            <person name="Han B.P."/>
            <person name="Song L.R."/>
            <person name="Shu W.S."/>
        </authorList>
    </citation>
    <scope>NUCLEOTIDE SEQUENCE [LARGE SCALE GENOMIC DNA]</scope>
    <source>
        <strain evidence="2 3">FACHB-362</strain>
    </source>
</reference>
<dbReference type="CDD" id="cd11528">
    <property type="entry name" value="NTP-PPase_MazG_Nterm"/>
    <property type="match status" value="1"/>
</dbReference>
<evidence type="ECO:0000313" key="3">
    <source>
        <dbReference type="Proteomes" id="UP000660381"/>
    </source>
</evidence>
<organism evidence="2 3">
    <name type="scientific">Anabaena catenula FACHB-362</name>
    <dbReference type="NCBI Taxonomy" id="2692877"/>
    <lineage>
        <taxon>Bacteria</taxon>
        <taxon>Bacillati</taxon>
        <taxon>Cyanobacteriota</taxon>
        <taxon>Cyanophyceae</taxon>
        <taxon>Nostocales</taxon>
        <taxon>Nostocaceae</taxon>
        <taxon>Anabaena</taxon>
    </lineage>
</organism>
<dbReference type="Pfam" id="PF03819">
    <property type="entry name" value="MazG"/>
    <property type="match status" value="1"/>
</dbReference>
<dbReference type="NCBIfam" id="NF007113">
    <property type="entry name" value="PRK09562.1"/>
    <property type="match status" value="1"/>
</dbReference>
<dbReference type="NCBIfam" id="TIGR00444">
    <property type="entry name" value="mazG"/>
    <property type="match status" value="1"/>
</dbReference>
<accession>A0ABR8IYW3</accession>
<dbReference type="InterPro" id="IPR048011">
    <property type="entry name" value="NTP-PPase_MazG-like_C"/>
</dbReference>
<name>A0ABR8IYW3_9NOST</name>
<dbReference type="InterPro" id="IPR011551">
    <property type="entry name" value="NTP_PyrPHydrolase_MazG"/>
</dbReference>
<keyword evidence="3" id="KW-1185">Reference proteome</keyword>
<dbReference type="SUPFAM" id="SSF101386">
    <property type="entry name" value="all-alpha NTP pyrophosphatases"/>
    <property type="match status" value="2"/>
</dbReference>
<dbReference type="CDD" id="cd11529">
    <property type="entry name" value="NTP-PPase_MazG_Cterm"/>
    <property type="match status" value="1"/>
</dbReference>
<dbReference type="PANTHER" id="PTHR30522:SF0">
    <property type="entry name" value="NUCLEOSIDE TRIPHOSPHATE PYROPHOSPHOHYDROLASE"/>
    <property type="match status" value="1"/>
</dbReference>
<evidence type="ECO:0000259" key="1">
    <source>
        <dbReference type="Pfam" id="PF03819"/>
    </source>
</evidence>
<dbReference type="Proteomes" id="UP000660381">
    <property type="component" value="Unassembled WGS sequence"/>
</dbReference>
<dbReference type="RefSeq" id="WP_190905776.1">
    <property type="nucleotide sequence ID" value="NZ_JACJTQ010000005.1"/>
</dbReference>
<dbReference type="EMBL" id="JACJTQ010000005">
    <property type="protein sequence ID" value="MBD2691268.1"/>
    <property type="molecule type" value="Genomic_DNA"/>
</dbReference>
<dbReference type="PANTHER" id="PTHR30522">
    <property type="entry name" value="NUCLEOSIDE TRIPHOSPHATE PYROPHOSPHOHYDROLASE"/>
    <property type="match status" value="1"/>
</dbReference>
<dbReference type="EC" id="3.6.1.9" evidence="2"/>
<keyword evidence="2" id="KW-0378">Hydrolase</keyword>
<feature type="domain" description="NTP pyrophosphohydrolase MazG-like" evidence="1">
    <location>
        <begin position="33"/>
        <end position="106"/>
    </location>
</feature>
<dbReference type="InterPro" id="IPR004518">
    <property type="entry name" value="MazG-like_dom"/>
</dbReference>
<dbReference type="InterPro" id="IPR021130">
    <property type="entry name" value="PRib-ATP_PPHydrolase-like"/>
</dbReference>
<gene>
    <name evidence="2" type="primary">mazG</name>
    <name evidence="2" type="ORF">H6G68_05755</name>
</gene>
<proteinExistence type="predicted"/>
<protein>
    <submittedName>
        <fullName evidence="2">Nucleoside triphosphate pyrophosphohydrolase</fullName>
        <ecNumber evidence="2">3.6.1.9</ecNumber>
    </submittedName>
</protein>